<proteinExistence type="inferred from homology"/>
<dbReference type="Pfam" id="PF02769">
    <property type="entry name" value="AIRS_C"/>
    <property type="match status" value="1"/>
</dbReference>
<dbReference type="GO" id="GO:0009228">
    <property type="term" value="P:thiamine biosynthetic process"/>
    <property type="evidence" value="ECO:0007669"/>
    <property type="project" value="UniProtKB-KW"/>
</dbReference>
<evidence type="ECO:0000313" key="4">
    <source>
        <dbReference type="EMBL" id="MBF2734574.1"/>
    </source>
</evidence>
<dbReference type="HAMAP" id="MF_02128">
    <property type="entry name" value="TMP_kinase"/>
    <property type="match status" value="1"/>
</dbReference>
<accession>A0A930XXF3</accession>
<keyword evidence="1" id="KW-0784">Thiamine biosynthesis</keyword>
<feature type="domain" description="PurM-like N-terminal" evidence="2">
    <location>
        <begin position="30"/>
        <end position="138"/>
    </location>
</feature>
<dbReference type="Proteomes" id="UP000604381">
    <property type="component" value="Unassembled WGS sequence"/>
</dbReference>
<dbReference type="EMBL" id="JADHEI010000009">
    <property type="protein sequence ID" value="MBF2734574.1"/>
    <property type="molecule type" value="Genomic_DNA"/>
</dbReference>
<feature type="domain" description="PurM-like C-terminal" evidence="3">
    <location>
        <begin position="194"/>
        <end position="289"/>
    </location>
</feature>
<keyword evidence="4" id="KW-0808">Transferase</keyword>
<dbReference type="SUPFAM" id="SSF55326">
    <property type="entry name" value="PurM N-terminal domain-like"/>
    <property type="match status" value="1"/>
</dbReference>
<dbReference type="AlphaFoldDB" id="A0A930XXF3"/>
<dbReference type="InterPro" id="IPR036921">
    <property type="entry name" value="PurM-like_N_sf"/>
</dbReference>
<feature type="non-terminal residue" evidence="4">
    <location>
        <position position="326"/>
    </location>
</feature>
<dbReference type="GO" id="GO:0009030">
    <property type="term" value="F:thiamine-phosphate kinase activity"/>
    <property type="evidence" value="ECO:0007669"/>
    <property type="project" value="UniProtKB-EC"/>
</dbReference>
<dbReference type="Pfam" id="PF00586">
    <property type="entry name" value="AIRS"/>
    <property type="match status" value="1"/>
</dbReference>
<dbReference type="PIRSF" id="PIRSF005303">
    <property type="entry name" value="Thiam_monoph_kin"/>
    <property type="match status" value="1"/>
</dbReference>
<dbReference type="Gene3D" id="3.90.650.10">
    <property type="entry name" value="PurM-like C-terminal domain"/>
    <property type="match status" value="1"/>
</dbReference>
<protein>
    <submittedName>
        <fullName evidence="4">Thiamine-phosphate kinase</fullName>
        <ecNumber evidence="4">2.7.4.16</ecNumber>
    </submittedName>
</protein>
<dbReference type="InterPro" id="IPR006283">
    <property type="entry name" value="ThiL-like"/>
</dbReference>
<keyword evidence="4" id="KW-0418">Kinase</keyword>
<dbReference type="EC" id="2.7.4.16" evidence="4"/>
<evidence type="ECO:0000259" key="3">
    <source>
        <dbReference type="Pfam" id="PF02769"/>
    </source>
</evidence>
<reference evidence="4" key="1">
    <citation type="submission" date="2020-10" db="EMBL/GenBank/DDBJ databases">
        <title>An improved Amphimedon queenslandica hologenome assembly reveals how three proteobacterial symbionts can extend the metabolic phenotypic of their marine sponge host.</title>
        <authorList>
            <person name="Degnan B."/>
            <person name="Degnan S."/>
            <person name="Xiang X."/>
        </authorList>
    </citation>
    <scope>NUCLEOTIDE SEQUENCE</scope>
    <source>
        <strain evidence="4">AqS2</strain>
    </source>
</reference>
<evidence type="ECO:0000259" key="2">
    <source>
        <dbReference type="Pfam" id="PF00586"/>
    </source>
</evidence>
<dbReference type="InterPro" id="IPR010918">
    <property type="entry name" value="PurM-like_C_dom"/>
</dbReference>
<evidence type="ECO:0000313" key="5">
    <source>
        <dbReference type="Proteomes" id="UP000604381"/>
    </source>
</evidence>
<dbReference type="PANTHER" id="PTHR30270:SF0">
    <property type="entry name" value="THIAMINE-MONOPHOSPHATE KINASE"/>
    <property type="match status" value="1"/>
</dbReference>
<evidence type="ECO:0000256" key="1">
    <source>
        <dbReference type="ARBA" id="ARBA00022977"/>
    </source>
</evidence>
<name>A0A930XXF3_9GAMM</name>
<gene>
    <name evidence="4" type="primary">thiL</name>
    <name evidence="4" type="ORF">ISN26_00515</name>
</gene>
<dbReference type="PANTHER" id="PTHR30270">
    <property type="entry name" value="THIAMINE-MONOPHOSPHATE KINASE"/>
    <property type="match status" value="1"/>
</dbReference>
<dbReference type="NCBIfam" id="TIGR01379">
    <property type="entry name" value="thiL"/>
    <property type="match status" value="1"/>
</dbReference>
<dbReference type="Gene3D" id="3.30.1330.10">
    <property type="entry name" value="PurM-like, N-terminal domain"/>
    <property type="match status" value="1"/>
</dbReference>
<dbReference type="InterPro" id="IPR016188">
    <property type="entry name" value="PurM-like_N"/>
</dbReference>
<dbReference type="SUPFAM" id="SSF56042">
    <property type="entry name" value="PurM C-terminal domain-like"/>
    <property type="match status" value="1"/>
</dbReference>
<dbReference type="InterPro" id="IPR036676">
    <property type="entry name" value="PurM-like_C_sf"/>
</dbReference>
<sequence>MASGGRLDEAAVIDRFRQRLRDASVLCGIGDDAAVLRYAGPLAATCDVLVEGTHFKPGTNPYYLGRKALAVNLSDLAAMGAAPKHALVALTLPRADAAWLARFAKGLLAVAAEHGVSVVGGDVTGGRTLSISITALGAAPKRPLYHSGAKPGDDLWVSGEIGKAAWEWESKAKPGPRSALHNPRPQVELGQFLAGVAAAAVDLSDGLAKGIAVLAKASGCGFAVDAAAVPFHPKMAGDAVSRRRALTFGEDYQLLFAARPKQRAAIAAYGRRTGLALSRIGSAEGKASFVLDEGKKISIQRLTKETYDHFKKSRSEITIGSDMHGG</sequence>
<comment type="caution">
    <text evidence="4">The sequence shown here is derived from an EMBL/GenBank/DDBJ whole genome shotgun (WGS) entry which is preliminary data.</text>
</comment>
<keyword evidence="5" id="KW-1185">Reference proteome</keyword>
<dbReference type="CDD" id="cd02194">
    <property type="entry name" value="ThiL"/>
    <property type="match status" value="1"/>
</dbReference>
<organism evidence="4 5">
    <name type="scientific">Candidatus Amphirhobacter heronislandensis</name>
    <dbReference type="NCBI Taxonomy" id="1732024"/>
    <lineage>
        <taxon>Bacteria</taxon>
        <taxon>Pseudomonadati</taxon>
        <taxon>Pseudomonadota</taxon>
        <taxon>Gammaproteobacteria</taxon>
        <taxon>Candidatus Tethybacterales</taxon>
        <taxon>Candidatus Tethybacteraceae</taxon>
        <taxon>Candidatus Amphirhobacter</taxon>
    </lineage>
</organism>